<reference evidence="5" key="1">
    <citation type="journal article" date="2019" name="Int. J. Syst. Evol. Microbiol.">
        <title>The Global Catalogue of Microorganisms (GCM) 10K type strain sequencing project: providing services to taxonomists for standard genome sequencing and annotation.</title>
        <authorList>
            <consortium name="The Broad Institute Genomics Platform"/>
            <consortium name="The Broad Institute Genome Sequencing Center for Infectious Disease"/>
            <person name="Wu L."/>
            <person name="Ma J."/>
        </authorList>
    </citation>
    <scope>NUCLEOTIDE SEQUENCE [LARGE SCALE GENOMIC DNA]</scope>
    <source>
        <strain evidence="5">CGMCC 4.7106</strain>
    </source>
</reference>
<comment type="caution">
    <text evidence="4">The sequence shown here is derived from an EMBL/GenBank/DDBJ whole genome shotgun (WGS) entry which is preliminary data.</text>
</comment>
<feature type="region of interest" description="Disordered" evidence="1">
    <location>
        <begin position="290"/>
        <end position="354"/>
    </location>
</feature>
<accession>A0ABW1BTT3</accession>
<proteinExistence type="predicted"/>
<dbReference type="InterPro" id="IPR045337">
    <property type="entry name" value="MmgE_PrpD_C"/>
</dbReference>
<dbReference type="InterPro" id="IPR045336">
    <property type="entry name" value="MmgE_PrpD_N"/>
</dbReference>
<keyword evidence="5" id="KW-1185">Reference proteome</keyword>
<feature type="compositionally biased region" description="Basic and acidic residues" evidence="1">
    <location>
        <begin position="300"/>
        <end position="354"/>
    </location>
</feature>
<dbReference type="EMBL" id="JBHSNW010000007">
    <property type="protein sequence ID" value="MFC5816688.1"/>
    <property type="molecule type" value="Genomic_DNA"/>
</dbReference>
<name>A0ABW1BTT3_9ACTN</name>
<gene>
    <name evidence="4" type="ORF">ACFPUY_16445</name>
</gene>
<sequence>MTVARTLVAWALGPGPAGAPEEVREAACRHLLDGFGTAVAGGRAGAAAPAIAVARGLGGPPESGIPGTGGRGSAVAAALATGTLVHALDFDDTHAGGLVHATAAVLPAALAVGEQTGASGAETLAAAIAGYETVCRLGAAAPHAFHARGLHATMACGVLAAAVVAARLMRLDPATAVDALGIAGSQAGGLLEFLSTGASTKQLHPGLASASGILAARLAAAGASGPDTVIEGPHGLYAALAARPADIARITDGLGETWETTRITVKPYPACQLMHATLDAAADALREATLGDRTAQPRTTSHDGETRPPRPGEEARAARPGEEASVDRPGEEARVDRPGDEARGDRPGGETRAARLGEEVVEVIAYVHPDSASIVCEPADRKVAPRTPYDAKFSLPWSVAALLLDGEVTLGTYEPGRLRRHDVAALAARVRTEVTPFPGVAADAPGHVRLRLAGGREVEGRVPSSAGGPGNPLSEAALLAKFTANAGGPSPEADELAHRIRALAAEPDLTAIAALADRLAAPEENA</sequence>
<evidence type="ECO:0000313" key="5">
    <source>
        <dbReference type="Proteomes" id="UP001596096"/>
    </source>
</evidence>
<dbReference type="PANTHER" id="PTHR16943:SF8">
    <property type="entry name" value="2-METHYLCITRATE DEHYDRATASE"/>
    <property type="match status" value="1"/>
</dbReference>
<feature type="domain" description="MmgE/PrpD N-terminal" evidence="2">
    <location>
        <begin position="7"/>
        <end position="242"/>
    </location>
</feature>
<protein>
    <submittedName>
        <fullName evidence="4">MmgE/PrpD family protein</fullName>
    </submittedName>
</protein>
<dbReference type="Pfam" id="PF19305">
    <property type="entry name" value="MmgE_PrpD_C"/>
    <property type="match status" value="1"/>
</dbReference>
<feature type="domain" description="MmgE/PrpD C-terminal" evidence="3">
    <location>
        <begin position="358"/>
        <end position="497"/>
    </location>
</feature>
<dbReference type="InterPro" id="IPR005656">
    <property type="entry name" value="MmgE_PrpD"/>
</dbReference>
<evidence type="ECO:0000259" key="3">
    <source>
        <dbReference type="Pfam" id="PF19305"/>
    </source>
</evidence>
<dbReference type="PANTHER" id="PTHR16943">
    <property type="entry name" value="2-METHYLCITRATE DEHYDRATASE-RELATED"/>
    <property type="match status" value="1"/>
</dbReference>
<evidence type="ECO:0000313" key="4">
    <source>
        <dbReference type="EMBL" id="MFC5816688.1"/>
    </source>
</evidence>
<dbReference type="Pfam" id="PF03972">
    <property type="entry name" value="MmgE_PrpD_N"/>
    <property type="match status" value="1"/>
</dbReference>
<organism evidence="4 5">
    <name type="scientific">Nonomuraea harbinensis</name>
    <dbReference type="NCBI Taxonomy" id="1286938"/>
    <lineage>
        <taxon>Bacteria</taxon>
        <taxon>Bacillati</taxon>
        <taxon>Actinomycetota</taxon>
        <taxon>Actinomycetes</taxon>
        <taxon>Streptosporangiales</taxon>
        <taxon>Streptosporangiaceae</taxon>
        <taxon>Nonomuraea</taxon>
    </lineage>
</organism>
<evidence type="ECO:0000259" key="2">
    <source>
        <dbReference type="Pfam" id="PF03972"/>
    </source>
</evidence>
<evidence type="ECO:0000256" key="1">
    <source>
        <dbReference type="SAM" id="MobiDB-lite"/>
    </source>
</evidence>
<dbReference type="Proteomes" id="UP001596096">
    <property type="component" value="Unassembled WGS sequence"/>
</dbReference>
<dbReference type="RefSeq" id="WP_219549170.1">
    <property type="nucleotide sequence ID" value="NZ_JAHKRN010000045.1"/>
</dbReference>